<dbReference type="InterPro" id="IPR017900">
    <property type="entry name" value="4Fe4S_Fe_S_CS"/>
</dbReference>
<dbReference type="Pfam" id="PF14697">
    <property type="entry name" value="Fer4_21"/>
    <property type="match status" value="1"/>
</dbReference>
<dbReference type="RefSeq" id="WP_131007833.1">
    <property type="nucleotide sequence ID" value="NZ_BFAX01000005.1"/>
</dbReference>
<organism evidence="6 7">
    <name type="scientific">Methanofervidicoccus abyssi</name>
    <dbReference type="NCBI Taxonomy" id="2082189"/>
    <lineage>
        <taxon>Archaea</taxon>
        <taxon>Methanobacteriati</taxon>
        <taxon>Methanobacteriota</taxon>
        <taxon>Methanomada group</taxon>
        <taxon>Methanococci</taxon>
        <taxon>Methanococcales</taxon>
        <taxon>Methanofervidicoccus</taxon>
    </lineage>
</organism>
<dbReference type="PROSITE" id="PS51379">
    <property type="entry name" value="4FE4S_FER_2"/>
    <property type="match status" value="8"/>
</dbReference>
<dbReference type="PANTHER" id="PTHR43687">
    <property type="entry name" value="ADENYLYLSULFATE REDUCTASE, BETA SUBUNIT"/>
    <property type="match status" value="1"/>
</dbReference>
<dbReference type="GO" id="GO:0046872">
    <property type="term" value="F:metal ion binding"/>
    <property type="evidence" value="ECO:0007669"/>
    <property type="project" value="UniProtKB-KW"/>
</dbReference>
<dbReference type="PROSITE" id="PS00198">
    <property type="entry name" value="4FE4S_FER_1"/>
    <property type="match status" value="5"/>
</dbReference>
<evidence type="ECO:0000313" key="6">
    <source>
        <dbReference type="EMBL" id="GBF37001.1"/>
    </source>
</evidence>
<feature type="domain" description="4Fe-4S ferredoxin-type" evidence="5">
    <location>
        <begin position="301"/>
        <end position="330"/>
    </location>
</feature>
<accession>A0A401HS45</accession>
<evidence type="ECO:0000256" key="2">
    <source>
        <dbReference type="ARBA" id="ARBA00022723"/>
    </source>
</evidence>
<dbReference type="GO" id="GO:0016491">
    <property type="term" value="F:oxidoreductase activity"/>
    <property type="evidence" value="ECO:0007669"/>
    <property type="project" value="UniProtKB-ARBA"/>
</dbReference>
<keyword evidence="1" id="KW-0004">4Fe-4S</keyword>
<dbReference type="Pfam" id="PF00037">
    <property type="entry name" value="Fer4"/>
    <property type="match status" value="1"/>
</dbReference>
<evidence type="ECO:0000256" key="4">
    <source>
        <dbReference type="ARBA" id="ARBA00023014"/>
    </source>
</evidence>
<dbReference type="GO" id="GO:0051539">
    <property type="term" value="F:4 iron, 4 sulfur cluster binding"/>
    <property type="evidence" value="ECO:0007669"/>
    <property type="project" value="UniProtKB-KW"/>
</dbReference>
<dbReference type="OrthoDB" id="23478at2157"/>
<feature type="domain" description="4Fe-4S ferredoxin-type" evidence="5">
    <location>
        <begin position="39"/>
        <end position="69"/>
    </location>
</feature>
<feature type="domain" description="4Fe-4S ferredoxin-type" evidence="5">
    <location>
        <begin position="229"/>
        <end position="261"/>
    </location>
</feature>
<dbReference type="Proteomes" id="UP000290527">
    <property type="component" value="Unassembled WGS sequence"/>
</dbReference>
<dbReference type="EMBL" id="BFAX01000005">
    <property type="protein sequence ID" value="GBF37001.1"/>
    <property type="molecule type" value="Genomic_DNA"/>
</dbReference>
<evidence type="ECO:0000259" key="5">
    <source>
        <dbReference type="PROSITE" id="PS51379"/>
    </source>
</evidence>
<sequence>MASSLWYLYVLTKKKFIKRFLQAKTEKKYILPPKRFRKIPPTVEYPERCISCGACESSCPSFAIKMIFFQDHNKKLPKIDVGACIGCGNCVESCPSKVLEIGNLKEETLSLPWNVPKYKNYIIDEELCVNCGSCRTVCPVHAIDYDKNTHKIDTNKCIGCERCVEACPVVDAIRIYDEKVLKEKFDLCFRIKFSRVLKEEERSEVISETPRIVKSLCINCENCVDVCLGSINLENYKVVSCVKCGSCIEVCPTGAMRIGEVSRVPKIRDKCYIIEEDKCIGCRICYRACNVNAIDICCDTRLPYINPEKCVRCGVCYKECPVEAISLTDMENSLKLYRVRKARDNFEAMVIKDLDEISKKYAQLKGDLLEFSQKEVEKTLSKIVNEKIIKQDDSDATRDDTC</sequence>
<dbReference type="AlphaFoldDB" id="A0A401HS45"/>
<protein>
    <submittedName>
        <fullName evidence="6">Energy-converting hydrogenase A subunit P</fullName>
    </submittedName>
</protein>
<gene>
    <name evidence="6" type="ORF">MHHB_P1231</name>
</gene>
<keyword evidence="7" id="KW-1185">Reference proteome</keyword>
<keyword evidence="4" id="KW-0411">Iron-sulfur</keyword>
<dbReference type="Pfam" id="PF12838">
    <property type="entry name" value="Fer4_7"/>
    <property type="match status" value="2"/>
</dbReference>
<feature type="domain" description="4Fe-4S ferredoxin-type" evidence="5">
    <location>
        <begin position="270"/>
        <end position="299"/>
    </location>
</feature>
<comment type="caution">
    <text evidence="6">The sequence shown here is derived from an EMBL/GenBank/DDBJ whole genome shotgun (WGS) entry which is preliminary data.</text>
</comment>
<feature type="domain" description="4Fe-4S ferredoxin-type" evidence="5">
    <location>
        <begin position="208"/>
        <end position="227"/>
    </location>
</feature>
<dbReference type="SUPFAM" id="SSF54862">
    <property type="entry name" value="4Fe-4S ferredoxins"/>
    <property type="match status" value="3"/>
</dbReference>
<dbReference type="Gene3D" id="3.30.70.20">
    <property type="match status" value="5"/>
</dbReference>
<dbReference type="InterPro" id="IPR050572">
    <property type="entry name" value="Fe-S_Ferredoxin"/>
</dbReference>
<name>A0A401HS45_9EURY</name>
<feature type="domain" description="4Fe-4S ferredoxin-type" evidence="5">
    <location>
        <begin position="148"/>
        <end position="178"/>
    </location>
</feature>
<evidence type="ECO:0000256" key="3">
    <source>
        <dbReference type="ARBA" id="ARBA00023004"/>
    </source>
</evidence>
<keyword evidence="3" id="KW-0408">Iron</keyword>
<reference evidence="6 7" key="1">
    <citation type="journal article" date="2019" name="Int. J. Syst. Evol. Microbiol.">
        <title>Methanofervidicoccus abyssi gen. nov., sp. nov., a hydrogenotrophic methanogen, isolated from a hydrothermal vent chimney in the Mid-Cayman Spreading Center, the Caribbean Sea.</title>
        <authorList>
            <person name="Sakai S."/>
            <person name="Takaki Y."/>
            <person name="Miyazaki M."/>
            <person name="Ogawara M."/>
            <person name="Yanagawa K."/>
            <person name="Miyazaki J."/>
            <person name="Takai K."/>
        </authorList>
    </citation>
    <scope>NUCLEOTIDE SEQUENCE [LARGE SCALE GENOMIC DNA]</scope>
    <source>
        <strain evidence="6 7">HHB</strain>
    </source>
</reference>
<evidence type="ECO:0000256" key="1">
    <source>
        <dbReference type="ARBA" id="ARBA00022485"/>
    </source>
</evidence>
<dbReference type="InterPro" id="IPR017896">
    <property type="entry name" value="4Fe4S_Fe-S-bd"/>
</dbReference>
<dbReference type="Pfam" id="PF12800">
    <property type="entry name" value="Fer4_4"/>
    <property type="match status" value="1"/>
</dbReference>
<evidence type="ECO:0000313" key="7">
    <source>
        <dbReference type="Proteomes" id="UP000290527"/>
    </source>
</evidence>
<proteinExistence type="predicted"/>
<dbReference type="CDD" id="cd10549">
    <property type="entry name" value="MtMvhB_like"/>
    <property type="match status" value="2"/>
</dbReference>
<dbReference type="PANTHER" id="PTHR43687:SF1">
    <property type="entry name" value="FERREDOXIN III"/>
    <property type="match status" value="1"/>
</dbReference>
<feature type="domain" description="4Fe-4S ferredoxin-type" evidence="5">
    <location>
        <begin position="75"/>
        <end position="104"/>
    </location>
</feature>
<keyword evidence="2" id="KW-0479">Metal-binding</keyword>
<feature type="domain" description="4Fe-4S ferredoxin-type" evidence="5">
    <location>
        <begin position="119"/>
        <end position="147"/>
    </location>
</feature>